<dbReference type="AlphaFoldDB" id="A0A6V7NG33"/>
<proteinExistence type="predicted"/>
<feature type="region of interest" description="Disordered" evidence="1">
    <location>
        <begin position="167"/>
        <end position="195"/>
    </location>
</feature>
<accession>A0A6V7NG33</accession>
<evidence type="ECO:0000256" key="1">
    <source>
        <dbReference type="SAM" id="MobiDB-lite"/>
    </source>
</evidence>
<protein>
    <submittedName>
        <fullName evidence="2">Uncharacterized protein</fullName>
    </submittedName>
</protein>
<evidence type="ECO:0000313" key="2">
    <source>
        <dbReference type="EMBL" id="CAD1817551.1"/>
    </source>
</evidence>
<sequence length="233" mass="26532">MIPLSDSIAKRWLRLKRLASGQNLIDIDLAIAATYWELWKERNRRLFDNLQVRSDVLGRCIFETKAHENTEFDERRIDRVYVDTDPGPTLYAKRGPHPNLPPFSAVRSKMDGRNSTMGSGVWAPHNSNRGDVAPIGSHVARVLICVTWALVTRVPVGPTSDAMVRGRTMSARRREEGAISSIQKRSRGRMVNSGTPESGFRAYKYSRIERSGHKSTNPFRSSLFLLFFFYTNF</sequence>
<dbReference type="EMBL" id="LR862129">
    <property type="protein sequence ID" value="CAD1817551.1"/>
    <property type="molecule type" value="Genomic_DNA"/>
</dbReference>
<gene>
    <name evidence="2" type="ORF">CB5_LOCUS762</name>
</gene>
<reference evidence="2" key="1">
    <citation type="submission" date="2020-07" db="EMBL/GenBank/DDBJ databases">
        <authorList>
            <person name="Lin J."/>
        </authorList>
    </citation>
    <scope>NUCLEOTIDE SEQUENCE</scope>
</reference>
<name>A0A6V7NG33_ANACO</name>
<organism evidence="2">
    <name type="scientific">Ananas comosus var. bracteatus</name>
    <name type="common">red pineapple</name>
    <dbReference type="NCBI Taxonomy" id="296719"/>
    <lineage>
        <taxon>Eukaryota</taxon>
        <taxon>Viridiplantae</taxon>
        <taxon>Streptophyta</taxon>
        <taxon>Embryophyta</taxon>
        <taxon>Tracheophyta</taxon>
        <taxon>Spermatophyta</taxon>
        <taxon>Magnoliopsida</taxon>
        <taxon>Liliopsida</taxon>
        <taxon>Poales</taxon>
        <taxon>Bromeliaceae</taxon>
        <taxon>Bromelioideae</taxon>
        <taxon>Ananas</taxon>
    </lineage>
</organism>